<evidence type="ECO:0000313" key="1">
    <source>
        <dbReference type="EMBL" id="KYF98900.1"/>
    </source>
</evidence>
<accession>A0A150SE81</accession>
<reference evidence="1 2" key="1">
    <citation type="submission" date="2014-02" db="EMBL/GenBank/DDBJ databases">
        <title>The small core and large imbalanced accessory genome model reveals a collaborative survival strategy of Sorangium cellulosum strains in nature.</title>
        <authorList>
            <person name="Han K."/>
            <person name="Peng R."/>
            <person name="Blom J."/>
            <person name="Li Y.-Z."/>
        </authorList>
    </citation>
    <scope>NUCLEOTIDE SEQUENCE [LARGE SCALE GENOMIC DNA]</scope>
    <source>
        <strain evidence="1 2">So0149</strain>
    </source>
</reference>
<protein>
    <recommendedName>
        <fullName evidence="3">RNA polymerase sigma factor 70 region 4 type 2 domain-containing protein</fullName>
    </recommendedName>
</protein>
<organism evidence="1 2">
    <name type="scientific">Sorangium cellulosum</name>
    <name type="common">Polyangium cellulosum</name>
    <dbReference type="NCBI Taxonomy" id="56"/>
    <lineage>
        <taxon>Bacteria</taxon>
        <taxon>Pseudomonadati</taxon>
        <taxon>Myxococcota</taxon>
        <taxon>Polyangia</taxon>
        <taxon>Polyangiales</taxon>
        <taxon>Polyangiaceae</taxon>
        <taxon>Sorangium</taxon>
    </lineage>
</organism>
<comment type="caution">
    <text evidence="1">The sequence shown here is derived from an EMBL/GenBank/DDBJ whole genome shotgun (WGS) entry which is preliminary data.</text>
</comment>
<evidence type="ECO:0008006" key="3">
    <source>
        <dbReference type="Google" id="ProtNLM"/>
    </source>
</evidence>
<dbReference type="EMBL" id="JEMC01001203">
    <property type="protein sequence ID" value="KYF98900.1"/>
    <property type="molecule type" value="Genomic_DNA"/>
</dbReference>
<proteinExistence type="predicted"/>
<dbReference type="AlphaFoldDB" id="A0A150SE81"/>
<name>A0A150SE81_SORCE</name>
<sequence length="148" mass="17031">MQDILLTAWRRMQEGGFQPADADVKYVLRRWLVGIAWRQILRYKEDECWWYECVAIISNSRPPCQASPLDQVDARLTLCVLGRLTPGLRAVLSEAALGSTATEIVAELHKNPHTTLKRLHRGRMLFCEALRRWRGLRRSAGPKHGRAR</sequence>
<evidence type="ECO:0000313" key="2">
    <source>
        <dbReference type="Proteomes" id="UP000075515"/>
    </source>
</evidence>
<dbReference type="Proteomes" id="UP000075515">
    <property type="component" value="Unassembled WGS sequence"/>
</dbReference>
<gene>
    <name evidence="1" type="ORF">BE18_30615</name>
</gene>